<dbReference type="Pfam" id="PF07714">
    <property type="entry name" value="PK_Tyr_Ser-Thr"/>
    <property type="match status" value="1"/>
</dbReference>
<dbReference type="SMART" id="SM00220">
    <property type="entry name" value="S_TKc"/>
    <property type="match status" value="1"/>
</dbReference>
<keyword evidence="3" id="KW-1185">Reference proteome</keyword>
<dbReference type="GO" id="GO:0005524">
    <property type="term" value="F:ATP binding"/>
    <property type="evidence" value="ECO:0007669"/>
    <property type="project" value="InterPro"/>
</dbReference>
<dbReference type="OrthoDB" id="346907at2759"/>
<name>A0A0H2S1Q7_9AGAM</name>
<dbReference type="InterPro" id="IPR000719">
    <property type="entry name" value="Prot_kinase_dom"/>
</dbReference>
<dbReference type="InterPro" id="IPR008271">
    <property type="entry name" value="Ser/Thr_kinase_AS"/>
</dbReference>
<dbReference type="PROSITE" id="PS00108">
    <property type="entry name" value="PROTEIN_KINASE_ST"/>
    <property type="match status" value="1"/>
</dbReference>
<gene>
    <name evidence="2" type="ORF">SCHPADRAFT_146839</name>
</gene>
<dbReference type="Proteomes" id="UP000053477">
    <property type="component" value="Unassembled WGS sequence"/>
</dbReference>
<dbReference type="InParanoid" id="A0A0H2S1Q7"/>
<dbReference type="PRINTS" id="PR00109">
    <property type="entry name" value="TYRKINASE"/>
</dbReference>
<dbReference type="PANTHER" id="PTHR44329">
    <property type="entry name" value="SERINE/THREONINE-PROTEIN KINASE TNNI3K-RELATED"/>
    <property type="match status" value="1"/>
</dbReference>
<dbReference type="SUPFAM" id="SSF56112">
    <property type="entry name" value="Protein kinase-like (PK-like)"/>
    <property type="match status" value="1"/>
</dbReference>
<keyword evidence="2" id="KW-0418">Kinase</keyword>
<reference evidence="2 3" key="1">
    <citation type="submission" date="2015-04" db="EMBL/GenBank/DDBJ databases">
        <title>Complete genome sequence of Schizopora paradoxa KUC8140, a cosmopolitan wood degrader in East Asia.</title>
        <authorList>
            <consortium name="DOE Joint Genome Institute"/>
            <person name="Min B."/>
            <person name="Park H."/>
            <person name="Jang Y."/>
            <person name="Kim J.-J."/>
            <person name="Kim K.H."/>
            <person name="Pangilinan J."/>
            <person name="Lipzen A."/>
            <person name="Riley R."/>
            <person name="Grigoriev I.V."/>
            <person name="Spatafora J.W."/>
            <person name="Choi I.-G."/>
        </authorList>
    </citation>
    <scope>NUCLEOTIDE SEQUENCE [LARGE SCALE GENOMIC DNA]</scope>
    <source>
        <strain evidence="2 3">KUC8140</strain>
    </source>
</reference>
<dbReference type="PIRSF" id="PIRSF000654">
    <property type="entry name" value="Integrin-linked_kinase"/>
    <property type="match status" value="1"/>
</dbReference>
<evidence type="ECO:0000313" key="2">
    <source>
        <dbReference type="EMBL" id="KLO17904.1"/>
    </source>
</evidence>
<dbReference type="STRING" id="27342.A0A0H2S1Q7"/>
<evidence type="ECO:0000259" key="1">
    <source>
        <dbReference type="PROSITE" id="PS50011"/>
    </source>
</evidence>
<keyword evidence="2" id="KW-0808">Transferase</keyword>
<feature type="domain" description="Protein kinase" evidence="1">
    <location>
        <begin position="1"/>
        <end position="255"/>
    </location>
</feature>
<accession>A0A0H2S1Q7</accession>
<organism evidence="2 3">
    <name type="scientific">Schizopora paradoxa</name>
    <dbReference type="NCBI Taxonomy" id="27342"/>
    <lineage>
        <taxon>Eukaryota</taxon>
        <taxon>Fungi</taxon>
        <taxon>Dikarya</taxon>
        <taxon>Basidiomycota</taxon>
        <taxon>Agaricomycotina</taxon>
        <taxon>Agaricomycetes</taxon>
        <taxon>Hymenochaetales</taxon>
        <taxon>Schizoporaceae</taxon>
        <taxon>Schizopora</taxon>
    </lineage>
</organism>
<dbReference type="AlphaFoldDB" id="A0A0H2S1Q7"/>
<proteinExistence type="predicted"/>
<dbReference type="PROSITE" id="PS50011">
    <property type="entry name" value="PROTEIN_KINASE_DOM"/>
    <property type="match status" value="1"/>
</dbReference>
<evidence type="ECO:0000313" key="3">
    <source>
        <dbReference type="Proteomes" id="UP000053477"/>
    </source>
</evidence>
<sequence>MKQVAVKTLQSRKEGQYQQRSTGYEERVPRRFLSEVSVWCGLNHKNILEFLGLAESSKHGLPLSMVSPWIVNGNVTEYIKLNPSTERLPLILGVAEGVQFLHSNGIVHGDIKGPNILMSDNFEPLLCDFGMAKFCETYDYQNVSTTLRYAGSTRYMAIELLWEGATKTSNGSDMWAFGMTCVEILTAQMPYPDCLDGPVIIKIHEEIFPGRPSECPDPLWSFMQRCWRKVVKDRPTSQDAVGMMSELLKAKHPPIRTYNVIDHPLA</sequence>
<dbReference type="InterPro" id="IPR001245">
    <property type="entry name" value="Ser-Thr/Tyr_kinase_cat_dom"/>
</dbReference>
<dbReference type="GO" id="GO:0004674">
    <property type="term" value="F:protein serine/threonine kinase activity"/>
    <property type="evidence" value="ECO:0007669"/>
    <property type="project" value="TreeGrafter"/>
</dbReference>
<protein>
    <submittedName>
        <fullName evidence="2">Kinase-like protein</fullName>
    </submittedName>
</protein>
<dbReference type="InterPro" id="IPR011009">
    <property type="entry name" value="Kinase-like_dom_sf"/>
</dbReference>
<dbReference type="EMBL" id="KQ085900">
    <property type="protein sequence ID" value="KLO17904.1"/>
    <property type="molecule type" value="Genomic_DNA"/>
</dbReference>
<dbReference type="InterPro" id="IPR051681">
    <property type="entry name" value="Ser/Thr_Kinases-Pseudokinases"/>
</dbReference>
<dbReference type="Gene3D" id="1.10.510.10">
    <property type="entry name" value="Transferase(Phosphotransferase) domain 1"/>
    <property type="match status" value="1"/>
</dbReference>